<feature type="region of interest" description="Disordered" evidence="1">
    <location>
        <begin position="121"/>
        <end position="182"/>
    </location>
</feature>
<accession>V5EB76</accession>
<dbReference type="Proteomes" id="UP000019377">
    <property type="component" value="Unassembled WGS sequence"/>
</dbReference>
<keyword evidence="3" id="KW-1185">Reference proteome</keyword>
<feature type="region of interest" description="Disordered" evidence="1">
    <location>
        <begin position="1"/>
        <end position="85"/>
    </location>
</feature>
<gene>
    <name evidence="2" type="ORF">PSEUBRA_SCAF2g02752</name>
</gene>
<feature type="compositionally biased region" description="Basic and acidic residues" evidence="1">
    <location>
        <begin position="46"/>
        <end position="63"/>
    </location>
</feature>
<protein>
    <submittedName>
        <fullName evidence="2">Uncharacterized protein</fullName>
    </submittedName>
</protein>
<dbReference type="GeneID" id="27419821"/>
<dbReference type="OrthoDB" id="2555058at2759"/>
<dbReference type="AlphaFoldDB" id="V5EB76"/>
<proteinExistence type="predicted"/>
<name>V5EB76_KALBG</name>
<feature type="compositionally biased region" description="Low complexity" evidence="1">
    <location>
        <begin position="164"/>
        <end position="173"/>
    </location>
</feature>
<evidence type="ECO:0000256" key="1">
    <source>
        <dbReference type="SAM" id="MobiDB-lite"/>
    </source>
</evidence>
<sequence>MLPKINTDLSAEQDTSVPQMSLENDTPRASAFGDRDQVLKRAASSRRQDSKLGGRSMDTVREDASEDDGMDGRTPTHDVGGLAEASISPKKVVDAVSDAIEAASLSSTSCKPSPSRVVFRDPFQGALPPSSKPTVRADIVDDESPETQVTFTARGKPKLKTSSKRSSLSGFRSIFRGRSQTQ</sequence>
<reference evidence="3" key="1">
    <citation type="journal article" date="2013" name="Genome Announc.">
        <title>Draft genome sequence of Pseudozyma brasiliensis sp. nov. strain GHG001, a high producer of endo-1,4-xylanase isolated from an insect pest of sugarcane.</title>
        <authorList>
            <person name="Oliveira J.V.D.C."/>
            <person name="dos Santos R.A.C."/>
            <person name="Borges T.A."/>
            <person name="Riano-Pachon D.M."/>
            <person name="Goldman G.H."/>
        </authorList>
    </citation>
    <scope>NUCLEOTIDE SEQUENCE [LARGE SCALE GENOMIC DNA]</scope>
    <source>
        <strain evidence="3">GHG001</strain>
    </source>
</reference>
<evidence type="ECO:0000313" key="2">
    <source>
        <dbReference type="EMBL" id="EST07641.1"/>
    </source>
</evidence>
<feature type="compositionally biased region" description="Polar residues" evidence="1">
    <location>
        <begin position="7"/>
        <end position="24"/>
    </location>
</feature>
<evidence type="ECO:0000313" key="3">
    <source>
        <dbReference type="Proteomes" id="UP000019377"/>
    </source>
</evidence>
<organism evidence="2 3">
    <name type="scientific">Kalmanozyma brasiliensis (strain GHG001)</name>
    <name type="common">Yeast</name>
    <name type="synonym">Pseudozyma brasiliensis</name>
    <dbReference type="NCBI Taxonomy" id="1365824"/>
    <lineage>
        <taxon>Eukaryota</taxon>
        <taxon>Fungi</taxon>
        <taxon>Dikarya</taxon>
        <taxon>Basidiomycota</taxon>
        <taxon>Ustilaginomycotina</taxon>
        <taxon>Ustilaginomycetes</taxon>
        <taxon>Ustilaginales</taxon>
        <taxon>Ustilaginaceae</taxon>
        <taxon>Kalmanozyma</taxon>
    </lineage>
</organism>
<dbReference type="HOGENOM" id="CLU_1482614_0_0_1"/>
<dbReference type="EMBL" id="KI545862">
    <property type="protein sequence ID" value="EST07641.1"/>
    <property type="molecule type" value="Genomic_DNA"/>
</dbReference>